<dbReference type="Proteomes" id="UP000035287">
    <property type="component" value="Chromosome"/>
</dbReference>
<keyword evidence="2" id="KW-1185">Reference proteome</keyword>
<organism evidence="1 2">
    <name type="scientific">Croceicoccus naphthovorans</name>
    <dbReference type="NCBI Taxonomy" id="1348774"/>
    <lineage>
        <taxon>Bacteria</taxon>
        <taxon>Pseudomonadati</taxon>
        <taxon>Pseudomonadota</taxon>
        <taxon>Alphaproteobacteria</taxon>
        <taxon>Sphingomonadales</taxon>
        <taxon>Erythrobacteraceae</taxon>
        <taxon>Croceicoccus</taxon>
    </lineage>
</organism>
<protein>
    <submittedName>
        <fullName evidence="1">Uncharacterized protein</fullName>
    </submittedName>
</protein>
<evidence type="ECO:0000313" key="1">
    <source>
        <dbReference type="EMBL" id="AKM10967.1"/>
    </source>
</evidence>
<reference evidence="1 2" key="1">
    <citation type="submission" date="2015-06" db="EMBL/GenBank/DDBJ databases">
        <authorList>
            <person name="Zeng Y."/>
            <person name="Huang Y."/>
        </authorList>
    </citation>
    <scope>NUCLEOTIDE SEQUENCE [LARGE SCALE GENOMIC DNA]</scope>
    <source>
        <strain evidence="1 2">PQ-2</strain>
    </source>
</reference>
<accession>A0A0G3XID9</accession>
<name>A0A0G3XID9_9SPHN</name>
<dbReference type="PATRIC" id="fig|1348774.3.peg.3130"/>
<dbReference type="AlphaFoldDB" id="A0A0G3XID9"/>
<sequence length="160" mass="17731">METSMLARNRMAPLDCASWESQISITAEGLFVTHHEPDFLPEEITGSLDKFLLPFEAAKKTRCDSPAALMDEEIGIASRCQTVVEGNVSSIFTLGFEYISRGDNIGFARSPGEDRFSLGFANATPEMDPHTKRLCLLEEPILEALHRSAALNEIIEWAAR</sequence>
<gene>
    <name evidence="1" type="ORF">AB433_14895</name>
</gene>
<dbReference type="EMBL" id="CP011770">
    <property type="protein sequence ID" value="AKM10967.1"/>
    <property type="molecule type" value="Genomic_DNA"/>
</dbReference>
<proteinExistence type="predicted"/>
<dbReference type="KEGG" id="cna:AB433_14895"/>
<evidence type="ECO:0000313" key="2">
    <source>
        <dbReference type="Proteomes" id="UP000035287"/>
    </source>
</evidence>